<gene>
    <name evidence="1" type="ORF">V8G54_026649</name>
</gene>
<dbReference type="AlphaFoldDB" id="A0AAQ3N0X7"/>
<dbReference type="EMBL" id="CP144693">
    <property type="protein sequence ID" value="WVZ00580.1"/>
    <property type="molecule type" value="Genomic_DNA"/>
</dbReference>
<name>A0AAQ3N0X7_VIGMU</name>
<sequence length="104" mass="11466">MKLNCKLNKIRVIQFPRSVGSFPDYPFHHLKGAFVLVQLPEPVNGVKNVTAVNGEAISHPTAESRANGFSFGESLDSPRQGILVLCRLSTEQFQGKSTTRCSTY</sequence>
<reference evidence="1 2" key="1">
    <citation type="journal article" date="2023" name="Life. Sci Alliance">
        <title>Evolutionary insights into 3D genome organization and epigenetic landscape of Vigna mungo.</title>
        <authorList>
            <person name="Junaid A."/>
            <person name="Singh B."/>
            <person name="Bhatia S."/>
        </authorList>
    </citation>
    <scope>NUCLEOTIDE SEQUENCE [LARGE SCALE GENOMIC DNA]</scope>
    <source>
        <strain evidence="1">Urdbean</strain>
    </source>
</reference>
<evidence type="ECO:0000313" key="1">
    <source>
        <dbReference type="EMBL" id="WVZ00580.1"/>
    </source>
</evidence>
<proteinExistence type="predicted"/>
<evidence type="ECO:0000313" key="2">
    <source>
        <dbReference type="Proteomes" id="UP001374535"/>
    </source>
</evidence>
<organism evidence="1 2">
    <name type="scientific">Vigna mungo</name>
    <name type="common">Black gram</name>
    <name type="synonym">Phaseolus mungo</name>
    <dbReference type="NCBI Taxonomy" id="3915"/>
    <lineage>
        <taxon>Eukaryota</taxon>
        <taxon>Viridiplantae</taxon>
        <taxon>Streptophyta</taxon>
        <taxon>Embryophyta</taxon>
        <taxon>Tracheophyta</taxon>
        <taxon>Spermatophyta</taxon>
        <taxon>Magnoliopsida</taxon>
        <taxon>eudicotyledons</taxon>
        <taxon>Gunneridae</taxon>
        <taxon>Pentapetalae</taxon>
        <taxon>rosids</taxon>
        <taxon>fabids</taxon>
        <taxon>Fabales</taxon>
        <taxon>Fabaceae</taxon>
        <taxon>Papilionoideae</taxon>
        <taxon>50 kb inversion clade</taxon>
        <taxon>NPAAA clade</taxon>
        <taxon>indigoferoid/millettioid clade</taxon>
        <taxon>Phaseoleae</taxon>
        <taxon>Vigna</taxon>
    </lineage>
</organism>
<protein>
    <submittedName>
        <fullName evidence="1">Uncharacterized protein</fullName>
    </submittedName>
</protein>
<dbReference type="Proteomes" id="UP001374535">
    <property type="component" value="Chromosome 8"/>
</dbReference>
<accession>A0AAQ3N0X7</accession>
<keyword evidence="2" id="KW-1185">Reference proteome</keyword>